<dbReference type="SUPFAM" id="SSF50978">
    <property type="entry name" value="WD40 repeat-like"/>
    <property type="match status" value="1"/>
</dbReference>
<dbReference type="InterPro" id="IPR015931">
    <property type="entry name" value="Acnase/IPM_dHydase_lsu_aba_1/3"/>
</dbReference>
<dbReference type="SUPFAM" id="SSF53732">
    <property type="entry name" value="Aconitase iron-sulfur domain"/>
    <property type="match status" value="1"/>
</dbReference>
<dbReference type="InterPro" id="IPR013915">
    <property type="entry name" value="Prp19_cc"/>
</dbReference>
<dbReference type="PANTHER" id="PTHR43995">
    <property type="entry name" value="PRE-MRNA-PROCESSING FACTOR 19"/>
    <property type="match status" value="1"/>
</dbReference>
<keyword evidence="2" id="KW-0227">DNA damage</keyword>
<keyword evidence="2" id="KW-0833">Ubl conjugation pathway</keyword>
<dbReference type="GO" id="GO:0071006">
    <property type="term" value="C:U2-type catalytic step 1 spliceosome"/>
    <property type="evidence" value="ECO:0007669"/>
    <property type="project" value="TreeGrafter"/>
</dbReference>
<comment type="catalytic activity">
    <reaction evidence="2">
        <text>S-ubiquitinyl-[E2 ubiquitin-conjugating enzyme]-L-cysteine + [acceptor protein]-L-lysine = [E2 ubiquitin-conjugating enzyme]-L-cysteine + N(6)-ubiquitinyl-[acceptor protein]-L-lysine.</text>
        <dbReference type="EC" id="2.3.2.27"/>
    </reaction>
</comment>
<evidence type="ECO:0000313" key="6">
    <source>
        <dbReference type="Proteomes" id="UP000188268"/>
    </source>
</evidence>
<protein>
    <recommendedName>
        <fullName evidence="2">Pre-mRNA-processing factor 19</fullName>
        <ecNumber evidence="2">2.3.2.27</ecNumber>
    </recommendedName>
</protein>
<proteinExistence type="inferred from homology"/>
<dbReference type="Pfam" id="PF08606">
    <property type="entry name" value="Prp19"/>
    <property type="match status" value="1"/>
</dbReference>
<dbReference type="InterPro" id="IPR036322">
    <property type="entry name" value="WD40_repeat_dom_sf"/>
</dbReference>
<dbReference type="PANTHER" id="PTHR43995:SF1">
    <property type="entry name" value="PRE-MRNA-PROCESSING FACTOR 19"/>
    <property type="match status" value="1"/>
</dbReference>
<dbReference type="Gramene" id="OMO60615">
    <property type="protein sequence ID" value="OMO60615"/>
    <property type="gene ID" value="CCACVL1_24010"/>
</dbReference>
<dbReference type="GO" id="GO:0005737">
    <property type="term" value="C:cytoplasm"/>
    <property type="evidence" value="ECO:0007669"/>
    <property type="project" value="TreeGrafter"/>
</dbReference>
<keyword evidence="2" id="KW-0507">mRNA processing</keyword>
<keyword evidence="2" id="KW-0508">mRNA splicing</keyword>
<dbReference type="GO" id="GO:0070534">
    <property type="term" value="P:protein K63-linked ubiquitination"/>
    <property type="evidence" value="ECO:0007669"/>
    <property type="project" value="UniProtKB-UniRule"/>
</dbReference>
<dbReference type="GO" id="GO:0000398">
    <property type="term" value="P:mRNA splicing, via spliceosome"/>
    <property type="evidence" value="ECO:0007669"/>
    <property type="project" value="InterPro"/>
</dbReference>
<dbReference type="Proteomes" id="UP000188268">
    <property type="component" value="Unassembled WGS sequence"/>
</dbReference>
<comment type="pathway">
    <text evidence="2">Protein modification; protein ubiquitination.</text>
</comment>
<dbReference type="GO" id="GO:0000974">
    <property type="term" value="C:Prp19 complex"/>
    <property type="evidence" value="ECO:0007669"/>
    <property type="project" value="UniProtKB-UniRule"/>
</dbReference>
<dbReference type="InterPro" id="IPR036008">
    <property type="entry name" value="Aconitase_4Fe-4S_dom"/>
</dbReference>
<dbReference type="GO" id="GO:0006281">
    <property type="term" value="P:DNA repair"/>
    <property type="evidence" value="ECO:0007669"/>
    <property type="project" value="UniProtKB-KW"/>
</dbReference>
<dbReference type="InterPro" id="IPR013083">
    <property type="entry name" value="Znf_RING/FYVE/PHD"/>
</dbReference>
<organism evidence="5 6">
    <name type="scientific">Corchorus capsularis</name>
    <name type="common">Jute</name>
    <dbReference type="NCBI Taxonomy" id="210143"/>
    <lineage>
        <taxon>Eukaryota</taxon>
        <taxon>Viridiplantae</taxon>
        <taxon>Streptophyta</taxon>
        <taxon>Embryophyta</taxon>
        <taxon>Tracheophyta</taxon>
        <taxon>Spermatophyta</taxon>
        <taxon>Magnoliopsida</taxon>
        <taxon>eudicotyledons</taxon>
        <taxon>Gunneridae</taxon>
        <taxon>Pentapetalae</taxon>
        <taxon>rosids</taxon>
        <taxon>malvids</taxon>
        <taxon>Malvales</taxon>
        <taxon>Malvaceae</taxon>
        <taxon>Grewioideae</taxon>
        <taxon>Apeibeae</taxon>
        <taxon>Corchorus</taxon>
    </lineage>
</organism>
<dbReference type="EC" id="2.3.2.27" evidence="2"/>
<dbReference type="OrthoDB" id="687049at2759"/>
<dbReference type="Gene3D" id="3.30.40.10">
    <property type="entry name" value="Zinc/RING finger domain, C3HC4 (zinc finger)"/>
    <property type="match status" value="1"/>
</dbReference>
<dbReference type="InterPro" id="IPR001680">
    <property type="entry name" value="WD40_rpt"/>
</dbReference>
<dbReference type="EMBL" id="AWWV01013682">
    <property type="protein sequence ID" value="OMO60615.1"/>
    <property type="molecule type" value="Genomic_DNA"/>
</dbReference>
<dbReference type="SMART" id="SM00320">
    <property type="entry name" value="WD40"/>
    <property type="match status" value="3"/>
</dbReference>
<keyword evidence="2" id="KW-0539">Nucleus</keyword>
<dbReference type="UniPathway" id="UPA00143"/>
<keyword evidence="2" id="KW-0747">Spliceosome</keyword>
<comment type="caution">
    <text evidence="5">The sequence shown here is derived from an EMBL/GenBank/DDBJ whole genome shotgun (WGS) entry which is preliminary data.</text>
</comment>
<name>A0A1R3GR78_COCAP</name>
<dbReference type="STRING" id="210143.A0A1R3GR78"/>
<dbReference type="GO" id="GO:0061630">
    <property type="term" value="F:ubiquitin protein ligase activity"/>
    <property type="evidence" value="ECO:0007669"/>
    <property type="project" value="UniProtKB-UniRule"/>
</dbReference>
<comment type="similarity">
    <text evidence="2">Belongs to the WD repeat PRP19 family.</text>
</comment>
<dbReference type="InterPro" id="IPR038959">
    <property type="entry name" value="Prp19"/>
</dbReference>
<keyword evidence="2" id="KW-0808">Transferase</keyword>
<comment type="subcellular location">
    <subcellularLocation>
        <location evidence="2">Nucleus</location>
    </subcellularLocation>
</comment>
<gene>
    <name evidence="5" type="ORF">CCACVL1_24010</name>
</gene>
<dbReference type="AlphaFoldDB" id="A0A1R3GR78"/>
<reference evidence="5 6" key="1">
    <citation type="submission" date="2013-09" db="EMBL/GenBank/DDBJ databases">
        <title>Corchorus capsularis genome sequencing.</title>
        <authorList>
            <person name="Alam M."/>
            <person name="Haque M.S."/>
            <person name="Islam M.S."/>
            <person name="Emdad E.M."/>
            <person name="Islam M.M."/>
            <person name="Ahmed B."/>
            <person name="Halim A."/>
            <person name="Hossen Q.M.M."/>
            <person name="Hossain M.Z."/>
            <person name="Ahmed R."/>
            <person name="Khan M.M."/>
            <person name="Islam R."/>
            <person name="Rashid M.M."/>
            <person name="Khan S.A."/>
            <person name="Rahman M.S."/>
            <person name="Alam M."/>
        </authorList>
    </citation>
    <scope>NUCLEOTIDE SEQUENCE [LARGE SCALE GENOMIC DNA]</scope>
    <source>
        <strain evidence="6">cv. CVL-1</strain>
        <tissue evidence="5">Whole seedling</tissue>
    </source>
</reference>
<evidence type="ECO:0000256" key="3">
    <source>
        <dbReference type="SAM" id="MobiDB-lite"/>
    </source>
</evidence>
<dbReference type="Gene3D" id="3.30.499.10">
    <property type="entry name" value="Aconitase, domain 3"/>
    <property type="match status" value="1"/>
</dbReference>
<evidence type="ECO:0000259" key="4">
    <source>
        <dbReference type="Pfam" id="PF08606"/>
    </source>
</evidence>
<keyword evidence="6" id="KW-1185">Reference proteome</keyword>
<evidence type="ECO:0000256" key="1">
    <source>
        <dbReference type="ARBA" id="ARBA00023004"/>
    </source>
</evidence>
<comment type="function">
    <text evidence="2">Ubiquitin-protein ligase which is mainly involved pre-mRNA splicing and DNA repair. Required for pre-mRNA splicing as component of the spliceosome.</text>
</comment>
<comment type="subunit">
    <text evidence="2">Homotetramer.</text>
</comment>
<feature type="region of interest" description="Disordered" evidence="3">
    <location>
        <begin position="286"/>
        <end position="308"/>
    </location>
</feature>
<dbReference type="Gene3D" id="2.130.10.10">
    <property type="entry name" value="YVTN repeat-like/Quinoprotein amine dehydrogenase"/>
    <property type="match status" value="1"/>
</dbReference>
<keyword evidence="1" id="KW-0408">Iron</keyword>
<keyword evidence="2" id="KW-0234">DNA repair</keyword>
<evidence type="ECO:0000313" key="5">
    <source>
        <dbReference type="EMBL" id="OMO60615.1"/>
    </source>
</evidence>
<dbReference type="Pfam" id="PF00400">
    <property type="entry name" value="WD40"/>
    <property type="match status" value="2"/>
</dbReference>
<feature type="domain" description="Prp19 coiled-coil region" evidence="4">
    <location>
        <begin position="206"/>
        <end position="271"/>
    </location>
</feature>
<dbReference type="InterPro" id="IPR015943">
    <property type="entry name" value="WD40/YVTN_repeat-like_dom_sf"/>
</dbReference>
<accession>A0A1R3GR78</accession>
<evidence type="ECO:0000256" key="2">
    <source>
        <dbReference type="RuleBase" id="RU367101"/>
    </source>
</evidence>
<sequence length="568" mass="62532">MVLTTANYAKISPNLTLKMHLQLTSNLYTSEKEHLSVHDGSAVKFWRQNWIWNCTIKEFIPGKTMPKMPRLPISWMKMPRRLPISPMVIDRRGGGAPLLIGMTLQIWQESETNSVLWPLHVYHQKHPVNLVILGMFPVSLSFTVGLSCSNTDGRIVLESLILTAEKNSSYSIDYGKCPVTGEPLTMEDIVPVKTGKIVKPRSSLTAASIPGMLGMFRNQWDALMLSSFALEKLIHTARQELSHALYQHDAACRVIARLKKERDEARSLLAQAERQAPLPAVRANVSALSNGKRASENEKMGPGGKRMRPGISDGIVAELTECNAALSQQHKKRQIPPTLASIDALERYTQLSSHPLHKTNKPGITSLDINLSKDMVATRGVDSNAVVFDLTSGEISSSLSGHPKKITSVKFVAEHHVVLSGSADKLCIWQGSGDGKYDCRHILKDHTAEVLAVTVCATNHYFVIASLDTTWCFYDLSSGMRLTQGLLLYPSLILSLLQPSTPDNLALARGCKDIKIDGAYMGSCSTGGKTEDFLAAARVLASGKEVNSYVFNAKDKLLWDVSHQVETH</sequence>